<dbReference type="GO" id="GO:0005813">
    <property type="term" value="C:centrosome"/>
    <property type="evidence" value="ECO:0007669"/>
    <property type="project" value="UniProtKB-SubCell"/>
</dbReference>
<feature type="coiled-coil region" evidence="5">
    <location>
        <begin position="262"/>
        <end position="289"/>
    </location>
</feature>
<dbReference type="VEuPathDB" id="VectorBase:PPAI002195"/>
<dbReference type="AlphaFoldDB" id="A0A1B0D457"/>
<dbReference type="EMBL" id="AJVK01003106">
    <property type="status" value="NOT_ANNOTATED_CDS"/>
    <property type="molecule type" value="Genomic_DNA"/>
</dbReference>
<dbReference type="PANTHER" id="PTHR44981:SF2">
    <property type="entry name" value="PERICENTRIN-LIKE PROTEIN, ISOFORM F"/>
    <property type="match status" value="1"/>
</dbReference>
<comment type="subcellular location">
    <subcellularLocation>
        <location evidence="1">Cytoplasm</location>
        <location evidence="1">Cytoskeleton</location>
        <location evidence="1">Microtubule organizing center</location>
        <location evidence="1">Centrosome</location>
    </subcellularLocation>
</comment>
<evidence type="ECO:0000256" key="5">
    <source>
        <dbReference type="SAM" id="Coils"/>
    </source>
</evidence>
<dbReference type="VEuPathDB" id="VectorBase:PPAPM1_006046"/>
<name>A0A1B0D457_PHLPP</name>
<evidence type="ECO:0000256" key="1">
    <source>
        <dbReference type="ARBA" id="ARBA00004300"/>
    </source>
</evidence>
<organism evidence="7 8">
    <name type="scientific">Phlebotomus papatasi</name>
    <name type="common">Sandfly</name>
    <dbReference type="NCBI Taxonomy" id="29031"/>
    <lineage>
        <taxon>Eukaryota</taxon>
        <taxon>Metazoa</taxon>
        <taxon>Ecdysozoa</taxon>
        <taxon>Arthropoda</taxon>
        <taxon>Hexapoda</taxon>
        <taxon>Insecta</taxon>
        <taxon>Pterygota</taxon>
        <taxon>Neoptera</taxon>
        <taxon>Endopterygota</taxon>
        <taxon>Diptera</taxon>
        <taxon>Nematocera</taxon>
        <taxon>Psychodoidea</taxon>
        <taxon>Psychodidae</taxon>
        <taxon>Phlebotomus</taxon>
        <taxon>Phlebotomus</taxon>
    </lineage>
</organism>
<dbReference type="Proteomes" id="UP000092462">
    <property type="component" value="Unassembled WGS sequence"/>
</dbReference>
<dbReference type="EMBL" id="AJVK01003111">
    <property type="status" value="NOT_ANNOTATED_CDS"/>
    <property type="molecule type" value="Genomic_DNA"/>
</dbReference>
<reference evidence="7" key="1">
    <citation type="submission" date="2022-08" db="UniProtKB">
        <authorList>
            <consortium name="EnsemblMetazoa"/>
        </authorList>
    </citation>
    <scope>IDENTIFICATION</scope>
    <source>
        <strain evidence="7">Israel</strain>
    </source>
</reference>
<feature type="compositionally biased region" description="Basic and acidic residues" evidence="6">
    <location>
        <begin position="199"/>
        <end position="209"/>
    </location>
</feature>
<accession>A0A1B0D457</accession>
<evidence type="ECO:0000256" key="4">
    <source>
        <dbReference type="ARBA" id="ARBA00023212"/>
    </source>
</evidence>
<keyword evidence="8" id="KW-1185">Reference proteome</keyword>
<dbReference type="PANTHER" id="PTHR44981">
    <property type="entry name" value="PERICENTRIN-LIKE PROTEIN, ISOFORM F"/>
    <property type="match status" value="1"/>
</dbReference>
<evidence type="ECO:0000256" key="3">
    <source>
        <dbReference type="ARBA" id="ARBA00023054"/>
    </source>
</evidence>
<dbReference type="GO" id="GO:0007165">
    <property type="term" value="P:signal transduction"/>
    <property type="evidence" value="ECO:0007669"/>
    <property type="project" value="InterPro"/>
</dbReference>
<evidence type="ECO:0000256" key="6">
    <source>
        <dbReference type="SAM" id="MobiDB-lite"/>
    </source>
</evidence>
<keyword evidence="3 5" id="KW-0175">Coiled coil</keyword>
<dbReference type="EMBL" id="AJVK01003109">
    <property type="status" value="NOT_ANNOTATED_CDS"/>
    <property type="molecule type" value="Genomic_DNA"/>
</dbReference>
<keyword evidence="2" id="KW-0963">Cytoplasm</keyword>
<evidence type="ECO:0000256" key="2">
    <source>
        <dbReference type="ARBA" id="ARBA00022490"/>
    </source>
</evidence>
<protein>
    <submittedName>
        <fullName evidence="7">Uncharacterized protein</fullName>
    </submittedName>
</protein>
<dbReference type="InterPro" id="IPR028745">
    <property type="entry name" value="AKAP9/Pericentrin"/>
</dbReference>
<dbReference type="EMBL" id="AJVK01003110">
    <property type="status" value="NOT_ANNOTATED_CDS"/>
    <property type="molecule type" value="Genomic_DNA"/>
</dbReference>
<sequence>MKALLSESASVDSHWPPELILLREKFTAQNKLEITQLQIKHEEEMSRLKSDYERQLNRKHKRNITYDSNRDLEDIVSERDSLRELSGTLRNLLVGLTKYCVVYEEDLNKSFVEQLEKVGVNILDESVQSQDDSDNVAKRIKFTPDVAGILNLVEDPCLVKFITNSRDEESNVFNLEDFLESLNTEVEYLLKLSEDLTKSRDAGNGKEKDDSCEEEDGLKSVTKRQKISKTSSLVENLPNGEHREIPESHSLPIFGPIDALRAGEVNLQLHELRNRLLKSEEERRSLAAELAGVVQELSLTKDQVATLEGRRETFSEGFGSNPISPIHQNSRPVLTFGELQEKAKQILNNPANVSIGDNSTAVLQLIEDFCREGDRHQEEKRRDRDDLQAQSHGTMILTRKDVVLIDKINAADKQLRATRQFLEEQAAEREVERDEFTREIEKLTGQLKERDRERSQHDRLVKEVESLEAQLREMSVQFSECEEKKLKLESDLKLTTEKILEHRETIADLEMQLEAKGVHQRVTEETVNKLKILVATQTSAAESLKMEVESLRDEVQ</sequence>
<evidence type="ECO:0000313" key="8">
    <source>
        <dbReference type="Proteomes" id="UP000092462"/>
    </source>
</evidence>
<feature type="region of interest" description="Disordered" evidence="6">
    <location>
        <begin position="199"/>
        <end position="250"/>
    </location>
</feature>
<proteinExistence type="predicted"/>
<dbReference type="EMBL" id="AJVK01003107">
    <property type="status" value="NOT_ANNOTATED_CDS"/>
    <property type="molecule type" value="Genomic_DNA"/>
</dbReference>
<feature type="coiled-coil region" evidence="5">
    <location>
        <begin position="405"/>
        <end position="554"/>
    </location>
</feature>
<keyword evidence="4" id="KW-0206">Cytoskeleton</keyword>
<dbReference type="EMBL" id="AJVK01003108">
    <property type="status" value="NOT_ANNOTATED_CDS"/>
    <property type="molecule type" value="Genomic_DNA"/>
</dbReference>
<evidence type="ECO:0000313" key="7">
    <source>
        <dbReference type="EnsemblMetazoa" id="PPAI002195-PA"/>
    </source>
</evidence>
<dbReference type="GO" id="GO:0060090">
    <property type="term" value="F:molecular adaptor activity"/>
    <property type="evidence" value="ECO:0007669"/>
    <property type="project" value="InterPro"/>
</dbReference>
<dbReference type="EnsemblMetazoa" id="PPAI002195-RA">
    <property type="protein sequence ID" value="PPAI002195-PA"/>
    <property type="gene ID" value="PPAI002195"/>
</dbReference>